<dbReference type="Proteomes" id="UP000314294">
    <property type="component" value="Unassembled WGS sequence"/>
</dbReference>
<comment type="caution">
    <text evidence="1">The sequence shown here is derived from an EMBL/GenBank/DDBJ whole genome shotgun (WGS) entry which is preliminary data.</text>
</comment>
<name>A0A4Z2IA23_9TELE</name>
<sequence>MVGRSHLETEIGKDLGLLAWFVQTYIQVILYLQSTTCSLSDTGPFHRGIHLSSVADEQIVSSALSVALGDFFIWPGSDGFTLAICFHWDRTRPAMDGEGAGEHSHHNTFLPEL</sequence>
<evidence type="ECO:0000313" key="2">
    <source>
        <dbReference type="Proteomes" id="UP000314294"/>
    </source>
</evidence>
<keyword evidence="2" id="KW-1185">Reference proteome</keyword>
<accession>A0A4Z2IA23</accession>
<dbReference type="AlphaFoldDB" id="A0A4Z2IA23"/>
<organism evidence="1 2">
    <name type="scientific">Liparis tanakae</name>
    <name type="common">Tanaka's snailfish</name>
    <dbReference type="NCBI Taxonomy" id="230148"/>
    <lineage>
        <taxon>Eukaryota</taxon>
        <taxon>Metazoa</taxon>
        <taxon>Chordata</taxon>
        <taxon>Craniata</taxon>
        <taxon>Vertebrata</taxon>
        <taxon>Euteleostomi</taxon>
        <taxon>Actinopterygii</taxon>
        <taxon>Neopterygii</taxon>
        <taxon>Teleostei</taxon>
        <taxon>Neoteleostei</taxon>
        <taxon>Acanthomorphata</taxon>
        <taxon>Eupercaria</taxon>
        <taxon>Perciformes</taxon>
        <taxon>Cottioidei</taxon>
        <taxon>Cottales</taxon>
        <taxon>Liparidae</taxon>
        <taxon>Liparis</taxon>
    </lineage>
</organism>
<reference evidence="1 2" key="1">
    <citation type="submission" date="2019-03" db="EMBL/GenBank/DDBJ databases">
        <title>First draft genome of Liparis tanakae, snailfish: a comprehensive survey of snailfish specific genes.</title>
        <authorList>
            <person name="Kim W."/>
            <person name="Song I."/>
            <person name="Jeong J.-H."/>
            <person name="Kim D."/>
            <person name="Kim S."/>
            <person name="Ryu S."/>
            <person name="Song J.Y."/>
            <person name="Lee S.K."/>
        </authorList>
    </citation>
    <scope>NUCLEOTIDE SEQUENCE [LARGE SCALE GENOMIC DNA]</scope>
    <source>
        <tissue evidence="1">Muscle</tissue>
    </source>
</reference>
<dbReference type="EMBL" id="SRLO01000117">
    <property type="protein sequence ID" value="TNN74164.1"/>
    <property type="molecule type" value="Genomic_DNA"/>
</dbReference>
<proteinExistence type="predicted"/>
<gene>
    <name evidence="1" type="ORF">EYF80_015609</name>
</gene>
<protein>
    <submittedName>
        <fullName evidence="1">Uncharacterized protein</fullName>
    </submittedName>
</protein>
<evidence type="ECO:0000313" key="1">
    <source>
        <dbReference type="EMBL" id="TNN74164.1"/>
    </source>
</evidence>